<dbReference type="GO" id="GO:0000155">
    <property type="term" value="F:phosphorelay sensor kinase activity"/>
    <property type="evidence" value="ECO:0007669"/>
    <property type="project" value="InterPro"/>
</dbReference>
<evidence type="ECO:0000256" key="3">
    <source>
        <dbReference type="ARBA" id="ARBA00022553"/>
    </source>
</evidence>
<dbReference type="SMART" id="SM00065">
    <property type="entry name" value="GAF"/>
    <property type="match status" value="2"/>
</dbReference>
<dbReference type="PANTHER" id="PTHR24421">
    <property type="entry name" value="NITRATE/NITRITE SENSOR PROTEIN NARX-RELATED"/>
    <property type="match status" value="1"/>
</dbReference>
<evidence type="ECO:0000256" key="7">
    <source>
        <dbReference type="ARBA" id="ARBA00022840"/>
    </source>
</evidence>
<dbReference type="GO" id="GO:0016020">
    <property type="term" value="C:membrane"/>
    <property type="evidence" value="ECO:0007669"/>
    <property type="project" value="InterPro"/>
</dbReference>
<protein>
    <recommendedName>
        <fullName evidence="2">histidine kinase</fullName>
        <ecNumber evidence="2">2.7.13.3</ecNumber>
    </recommendedName>
</protein>
<dbReference type="InterPro" id="IPR003594">
    <property type="entry name" value="HATPase_dom"/>
</dbReference>
<dbReference type="Gene3D" id="3.30.565.10">
    <property type="entry name" value="Histidine kinase-like ATPase, C-terminal domain"/>
    <property type="match status" value="1"/>
</dbReference>
<dbReference type="Pfam" id="PF07730">
    <property type="entry name" value="HisKA_3"/>
    <property type="match status" value="1"/>
</dbReference>
<keyword evidence="7" id="KW-0067">ATP-binding</keyword>
<dbReference type="InterPro" id="IPR011712">
    <property type="entry name" value="Sig_transdc_His_kin_sub3_dim/P"/>
</dbReference>
<evidence type="ECO:0000256" key="1">
    <source>
        <dbReference type="ARBA" id="ARBA00000085"/>
    </source>
</evidence>
<dbReference type="PANTHER" id="PTHR24421:SF10">
    <property type="entry name" value="NITRATE_NITRITE SENSOR PROTEIN NARQ"/>
    <property type="match status" value="1"/>
</dbReference>
<dbReference type="SUPFAM" id="SSF55781">
    <property type="entry name" value="GAF domain-like"/>
    <property type="match status" value="2"/>
</dbReference>
<dbReference type="InterPro" id="IPR003018">
    <property type="entry name" value="GAF"/>
</dbReference>
<dbReference type="GO" id="GO:0046983">
    <property type="term" value="F:protein dimerization activity"/>
    <property type="evidence" value="ECO:0007669"/>
    <property type="project" value="InterPro"/>
</dbReference>
<gene>
    <name evidence="12" type="ORF">FF041_20560</name>
</gene>
<keyword evidence="13" id="KW-1185">Reference proteome</keyword>
<dbReference type="SUPFAM" id="SSF55874">
    <property type="entry name" value="ATPase domain of HSP90 chaperone/DNA topoisomerase II/histidine kinase"/>
    <property type="match status" value="1"/>
</dbReference>
<evidence type="ECO:0000259" key="11">
    <source>
        <dbReference type="SMART" id="SM00387"/>
    </source>
</evidence>
<sequence length="580" mass="60831">MTAVVSSEQIVQERAALRRVATLVATATPPEQVFAAVAAEAGRLLGSDLAGICRFDADGTAAAVGAWSRSGHGRPFPVGTRVPLGGRNVATLVFETGRPARIDTAADASGTPAAYARERGFGPVVGVPIDVEGRPWGVVMVISLSPQPFPPDTEDRLAGFTELVATAIANTQARVELREFAEEQAALRRVATLVARAAPSEEVFAAVAAEVGQLLAVDFTVLGRYEPAGAATYVAAWTRTGRDFPVGIRVEPGGLNVHTLVFESGRSARIDDYGATTSGTAAQIGRDWGFRAAVGMPISVEGRLWGCVSVASMRNEPLPPDTEDRLAAFTELVATAIANAEAQAALTASRARIVAAADTARRRIERDLHDGTQQRLVSLALQLRTAQLAVPPGPGELSRRLDEVANGLVAAVEELREVARGIHPAVLAEGGLHPALKALARRSAIPVRLDMQTRERYPEPIEIAAYYAVSEALTNAAKHAGATVADVHVATRDGRLHVSIRDDGHGGADPHRGSGLIGLTDRVEALGGQLRLHSPSRAGTTIQLSLPLTVPGAPYDTAVTGPRDRRTGGREGRSCPTAGP</sequence>
<evidence type="ECO:0000256" key="2">
    <source>
        <dbReference type="ARBA" id="ARBA00012438"/>
    </source>
</evidence>
<evidence type="ECO:0000313" key="12">
    <source>
        <dbReference type="EMBL" id="MQT02502.1"/>
    </source>
</evidence>
<accession>A0A646KJQ2</accession>
<dbReference type="Pfam" id="PF02518">
    <property type="entry name" value="HATPase_c"/>
    <property type="match status" value="1"/>
</dbReference>
<evidence type="ECO:0000256" key="4">
    <source>
        <dbReference type="ARBA" id="ARBA00022679"/>
    </source>
</evidence>
<evidence type="ECO:0000256" key="8">
    <source>
        <dbReference type="ARBA" id="ARBA00023012"/>
    </source>
</evidence>
<proteinExistence type="predicted"/>
<dbReference type="EMBL" id="VCLA01000155">
    <property type="protein sequence ID" value="MQT02502.1"/>
    <property type="molecule type" value="Genomic_DNA"/>
</dbReference>
<name>A0A646KJQ2_STRJU</name>
<dbReference type="InterPro" id="IPR050482">
    <property type="entry name" value="Sensor_HK_TwoCompSys"/>
</dbReference>
<evidence type="ECO:0000313" key="13">
    <source>
        <dbReference type="Proteomes" id="UP000419138"/>
    </source>
</evidence>
<dbReference type="Pfam" id="PF01590">
    <property type="entry name" value="GAF"/>
    <property type="match status" value="2"/>
</dbReference>
<evidence type="ECO:0000256" key="5">
    <source>
        <dbReference type="ARBA" id="ARBA00022741"/>
    </source>
</evidence>
<comment type="caution">
    <text evidence="12">The sequence shown here is derived from an EMBL/GenBank/DDBJ whole genome shotgun (WGS) entry which is preliminary data.</text>
</comment>
<keyword evidence="4" id="KW-0808">Transferase</keyword>
<feature type="domain" description="Histidine kinase/HSP90-like ATPase" evidence="11">
    <location>
        <begin position="460"/>
        <end position="550"/>
    </location>
</feature>
<feature type="compositionally biased region" description="Basic and acidic residues" evidence="9">
    <location>
        <begin position="562"/>
        <end position="573"/>
    </location>
</feature>
<feature type="domain" description="GAF" evidence="10">
    <location>
        <begin position="29"/>
        <end position="178"/>
    </location>
</feature>
<dbReference type="EC" id="2.7.13.3" evidence="2"/>
<reference evidence="12 13" key="1">
    <citation type="submission" date="2019-05" db="EMBL/GenBank/DDBJ databases">
        <title>Comparative genomics and metabolomics analyses of clavulanic acid producing Streptomyces species provides insight into specialized metabolism and evolution of beta-lactam biosynthetic gene clusters.</title>
        <authorList>
            <person name="Moore M.A."/>
            <person name="Cruz-Morales P."/>
            <person name="Barona Gomez F."/>
            <person name="Kapil T."/>
        </authorList>
    </citation>
    <scope>NUCLEOTIDE SEQUENCE [LARGE SCALE GENOMIC DNA]</scope>
    <source>
        <strain evidence="12 13">NRRL 5741</strain>
    </source>
</reference>
<dbReference type="Gene3D" id="1.20.5.1930">
    <property type="match status" value="1"/>
</dbReference>
<dbReference type="Gene3D" id="3.30.450.40">
    <property type="match status" value="2"/>
</dbReference>
<dbReference type="CDD" id="cd16917">
    <property type="entry name" value="HATPase_UhpB-NarQ-NarX-like"/>
    <property type="match status" value="1"/>
</dbReference>
<dbReference type="AlphaFoldDB" id="A0A646KJQ2"/>
<dbReference type="InterPro" id="IPR036890">
    <property type="entry name" value="HATPase_C_sf"/>
</dbReference>
<keyword evidence="3" id="KW-0597">Phosphoprotein</keyword>
<comment type="catalytic activity">
    <reaction evidence="1">
        <text>ATP + protein L-histidine = ADP + protein N-phospho-L-histidine.</text>
        <dbReference type="EC" id="2.7.13.3"/>
    </reaction>
</comment>
<keyword evidence="8" id="KW-0902">Two-component regulatory system</keyword>
<evidence type="ECO:0000256" key="6">
    <source>
        <dbReference type="ARBA" id="ARBA00022777"/>
    </source>
</evidence>
<dbReference type="OrthoDB" id="3217947at2"/>
<organism evidence="12 13">
    <name type="scientific">Streptomyces jumonjinensis</name>
    <dbReference type="NCBI Taxonomy" id="1945"/>
    <lineage>
        <taxon>Bacteria</taxon>
        <taxon>Bacillati</taxon>
        <taxon>Actinomycetota</taxon>
        <taxon>Actinomycetes</taxon>
        <taxon>Kitasatosporales</taxon>
        <taxon>Streptomycetaceae</taxon>
        <taxon>Streptomyces</taxon>
    </lineage>
</organism>
<dbReference type="Proteomes" id="UP000419138">
    <property type="component" value="Unassembled WGS sequence"/>
</dbReference>
<dbReference type="InterPro" id="IPR029016">
    <property type="entry name" value="GAF-like_dom_sf"/>
</dbReference>
<evidence type="ECO:0000256" key="9">
    <source>
        <dbReference type="SAM" id="MobiDB-lite"/>
    </source>
</evidence>
<keyword evidence="6 12" id="KW-0418">Kinase</keyword>
<dbReference type="SMART" id="SM00387">
    <property type="entry name" value="HATPase_c"/>
    <property type="match status" value="1"/>
</dbReference>
<feature type="domain" description="GAF" evidence="10">
    <location>
        <begin position="199"/>
        <end position="347"/>
    </location>
</feature>
<keyword evidence="5" id="KW-0547">Nucleotide-binding</keyword>
<dbReference type="GO" id="GO:0005524">
    <property type="term" value="F:ATP binding"/>
    <property type="evidence" value="ECO:0007669"/>
    <property type="project" value="UniProtKB-KW"/>
</dbReference>
<evidence type="ECO:0000259" key="10">
    <source>
        <dbReference type="SMART" id="SM00065"/>
    </source>
</evidence>
<feature type="region of interest" description="Disordered" evidence="9">
    <location>
        <begin position="553"/>
        <end position="580"/>
    </location>
</feature>